<accession>A0ACC3A9D2</accession>
<gene>
    <name evidence="1" type="ORF">H2198_004278</name>
</gene>
<name>A0ACC3A9D2_9EURO</name>
<proteinExistence type="predicted"/>
<evidence type="ECO:0000313" key="1">
    <source>
        <dbReference type="EMBL" id="KAJ9657517.1"/>
    </source>
</evidence>
<keyword evidence="2" id="KW-1185">Reference proteome</keyword>
<protein>
    <submittedName>
        <fullName evidence="1">Uncharacterized protein</fullName>
    </submittedName>
</protein>
<evidence type="ECO:0000313" key="2">
    <source>
        <dbReference type="Proteomes" id="UP001172386"/>
    </source>
</evidence>
<dbReference type="EMBL" id="JAPDRQ010000063">
    <property type="protein sequence ID" value="KAJ9657517.1"/>
    <property type="molecule type" value="Genomic_DNA"/>
</dbReference>
<organism evidence="1 2">
    <name type="scientific">Neophaeococcomyces mojaviensis</name>
    <dbReference type="NCBI Taxonomy" id="3383035"/>
    <lineage>
        <taxon>Eukaryota</taxon>
        <taxon>Fungi</taxon>
        <taxon>Dikarya</taxon>
        <taxon>Ascomycota</taxon>
        <taxon>Pezizomycotina</taxon>
        <taxon>Eurotiomycetes</taxon>
        <taxon>Chaetothyriomycetidae</taxon>
        <taxon>Chaetothyriales</taxon>
        <taxon>Chaetothyriales incertae sedis</taxon>
        <taxon>Neophaeococcomyces</taxon>
    </lineage>
</organism>
<comment type="caution">
    <text evidence="1">The sequence shown here is derived from an EMBL/GenBank/DDBJ whole genome shotgun (WGS) entry which is preliminary data.</text>
</comment>
<reference evidence="1" key="1">
    <citation type="submission" date="2022-10" db="EMBL/GenBank/DDBJ databases">
        <title>Culturing micro-colonial fungi from biological soil crusts in the Mojave desert and describing Neophaeococcomyces mojavensis, and introducing the new genera and species Taxawa tesnikishii.</title>
        <authorList>
            <person name="Kurbessoian T."/>
            <person name="Stajich J.E."/>
        </authorList>
    </citation>
    <scope>NUCLEOTIDE SEQUENCE</scope>
    <source>
        <strain evidence="1">JES_112</strain>
    </source>
</reference>
<dbReference type="Proteomes" id="UP001172386">
    <property type="component" value="Unassembled WGS sequence"/>
</dbReference>
<sequence length="553" mass="62188">MSSRYYASTDRMSSLQGTAHQMCTTIKQNLTYTSSQKWVELPAKVKFVQDDTFEILSGSEDLPEAPSELHDVLSADYVTEDPIDALFSSTSQSAMIVDPSPTHVMNSTFGSDPSKVPRADFLHMHVRSISNSHKSPSRPGSRRLDDLFPSTDLLSPISVPSFKPSWPFDSQHEARLFAHYIKEISPWIDTTDPLSHFQQEVPRLVPYHPIIANAILALASRHIALTTDAPEDPSTHYADKCLQMLMKSLDDPLAHWDENLLVAVVLLRLHEELSHDDDIRCHLFGTRRILDSISAFAADGGLREAAAWVSLRQHIYISLTQQQPLDINLENFTHSSIFNDSNTTNEAWANRMIFIFSTIIDFAFTGHASAPTIETWQAFRAQVDGWYDAKPWDFAPLWQDMNPGFVSSPASVPTTTPKDDPPTSYPFKPFPELLLCHRSQVTGLQYYHMARIVLAIYDPELARLGFASHRARKASERVVVDAMRNIIGLANSNQDYLNSMFEASHALVTCGSYLHDEGEQNAAIAFLRRVQQKAGWTTTKIIAELRSQWMGTP</sequence>